<dbReference type="SUPFAM" id="SSF53098">
    <property type="entry name" value="Ribonuclease H-like"/>
    <property type="match status" value="2"/>
</dbReference>
<protein>
    <recommendedName>
        <fullName evidence="1">DNA polymerase delta catalytic subunit</fullName>
    </recommendedName>
</protein>
<name>A0A397JLW4_9GLOM</name>
<dbReference type="GO" id="GO:0003887">
    <property type="term" value="F:DNA-directed DNA polymerase activity"/>
    <property type="evidence" value="ECO:0007669"/>
    <property type="project" value="TreeGrafter"/>
</dbReference>
<dbReference type="InterPro" id="IPR036397">
    <property type="entry name" value="RNaseH_sf"/>
</dbReference>
<dbReference type="GO" id="GO:0006261">
    <property type="term" value="P:DNA-templated DNA replication"/>
    <property type="evidence" value="ECO:0007669"/>
    <property type="project" value="TreeGrafter"/>
</dbReference>
<reference evidence="4 5" key="1">
    <citation type="submission" date="2018-08" db="EMBL/GenBank/DDBJ databases">
        <title>Genome and evolution of the arbuscular mycorrhizal fungus Diversispora epigaea (formerly Glomus versiforme) and its bacterial endosymbionts.</title>
        <authorList>
            <person name="Sun X."/>
            <person name="Fei Z."/>
            <person name="Harrison M."/>
        </authorList>
    </citation>
    <scope>NUCLEOTIDE SEQUENCE [LARGE SCALE GENOMIC DNA]</scope>
    <source>
        <strain evidence="4 5">IT104</strain>
    </source>
</reference>
<dbReference type="Pfam" id="PF03104">
    <property type="entry name" value="DNA_pol_B_exo1"/>
    <property type="match status" value="1"/>
</dbReference>
<dbReference type="OrthoDB" id="2406877at2759"/>
<dbReference type="InterPro" id="IPR006133">
    <property type="entry name" value="DNA-dir_DNA_pol_B_exonuc"/>
</dbReference>
<organism evidence="4 5">
    <name type="scientific">Diversispora epigaea</name>
    <dbReference type="NCBI Taxonomy" id="1348612"/>
    <lineage>
        <taxon>Eukaryota</taxon>
        <taxon>Fungi</taxon>
        <taxon>Fungi incertae sedis</taxon>
        <taxon>Mucoromycota</taxon>
        <taxon>Glomeromycotina</taxon>
        <taxon>Glomeromycetes</taxon>
        <taxon>Diversisporales</taxon>
        <taxon>Diversisporaceae</taxon>
        <taxon>Diversispora</taxon>
    </lineage>
</organism>
<dbReference type="InterPro" id="IPR050240">
    <property type="entry name" value="DNA_pol_type-B"/>
</dbReference>
<evidence type="ECO:0000313" key="5">
    <source>
        <dbReference type="Proteomes" id="UP000266861"/>
    </source>
</evidence>
<comment type="caution">
    <text evidence="4">The sequence shown here is derived from an EMBL/GenBank/DDBJ whole genome shotgun (WGS) entry which is preliminary data.</text>
</comment>
<dbReference type="Gene3D" id="3.30.342.10">
    <property type="entry name" value="DNA Polymerase, chain B, domain 1"/>
    <property type="match status" value="2"/>
</dbReference>
<feature type="region of interest" description="Disordered" evidence="2">
    <location>
        <begin position="1"/>
        <end position="40"/>
    </location>
</feature>
<evidence type="ECO:0000259" key="3">
    <source>
        <dbReference type="Pfam" id="PF03104"/>
    </source>
</evidence>
<dbReference type="PANTHER" id="PTHR10322:SF23">
    <property type="entry name" value="DNA POLYMERASE DELTA CATALYTIC SUBUNIT"/>
    <property type="match status" value="1"/>
</dbReference>
<keyword evidence="5" id="KW-1185">Reference proteome</keyword>
<dbReference type="Gene3D" id="3.30.420.10">
    <property type="entry name" value="Ribonuclease H-like superfamily/Ribonuclease H"/>
    <property type="match status" value="1"/>
</dbReference>
<dbReference type="AlphaFoldDB" id="A0A397JLW4"/>
<evidence type="ECO:0000313" key="4">
    <source>
        <dbReference type="EMBL" id="RHZ89349.1"/>
    </source>
</evidence>
<proteinExistence type="predicted"/>
<dbReference type="PANTHER" id="PTHR10322">
    <property type="entry name" value="DNA POLYMERASE CATALYTIC SUBUNIT"/>
    <property type="match status" value="1"/>
</dbReference>
<gene>
    <name evidence="4" type="ORF">Glove_16g15</name>
</gene>
<dbReference type="EMBL" id="PQFF01000014">
    <property type="protein sequence ID" value="RHZ89349.1"/>
    <property type="molecule type" value="Genomic_DNA"/>
</dbReference>
<dbReference type="Proteomes" id="UP000266861">
    <property type="component" value="Unassembled WGS sequence"/>
</dbReference>
<feature type="domain" description="DNA-directed DNA polymerase family B exonuclease" evidence="3">
    <location>
        <begin position="541"/>
        <end position="641"/>
    </location>
</feature>
<evidence type="ECO:0000256" key="2">
    <source>
        <dbReference type="SAM" id="MobiDB-lite"/>
    </source>
</evidence>
<sequence length="648" mass="73415">MSTQSEHDTPTVPAYTEAATVDKSSENFEPEIGEEGNGGTYHQGANAFPQSQILENGKTEQLLQYIFHYFGGDYLKGILSRDELVAKYDDGLIAILEQALAKGEDIPFMAVDVKESTEKIKGLSCYVLRLYGLLINGQKAVVTIKGIRVFFDILVPDGKAPNTFEAKIRNILSDIIGIYKIEHVKAFPLLGYNANKKPYLRIFTTTTEERKNVMKSICKNKYSTTSDDTSAYYRKVAREYGFSLSGWSMINNYTYNKNSKFCSHAFHVSAKNFHPVEDPTSLNTRFPISAFIQDRTLLVAKYDDGLIAILEQALAKGEDIPFMAVDVKESTEKIKGLSCYVLRLYGLLINGQKAVVTIKGIRVFFDILVPDGKAPNTFEAKIRNILSDIIGIYKIEHVKAFPLLGYNANKKPYLRIFTTTTEERKNVMKSICKNKYSTTSDDTSAYYRKVAREYGFSLSGWSMINNYTYNKNSKFCSHAFHVSAKNFHPVEDPTSLNTRFPISAFIQDRTLNGFCINLKKSKYLKNPKSILGTCIIETHSTRKLARPPRANYKEDNVFMICMTLHWKDDAKALQKTCLVDIEISPDPDRITIICGNQINLLKAFALCLQTFTPDIQLGFNDSDYDWPFIIEKAKNLNILEWIILVIQI</sequence>
<dbReference type="InterPro" id="IPR012337">
    <property type="entry name" value="RNaseH-like_sf"/>
</dbReference>
<dbReference type="GO" id="GO:0003676">
    <property type="term" value="F:nucleic acid binding"/>
    <property type="evidence" value="ECO:0007669"/>
    <property type="project" value="InterPro"/>
</dbReference>
<evidence type="ECO:0000256" key="1">
    <source>
        <dbReference type="ARBA" id="ARBA00024411"/>
    </source>
</evidence>
<accession>A0A397JLW4</accession>